<organism evidence="2">
    <name type="scientific">Ixodes scapularis</name>
    <name type="common">Black-legged tick</name>
    <name type="synonym">Deer tick</name>
    <dbReference type="NCBI Taxonomy" id="6945"/>
    <lineage>
        <taxon>Eukaryota</taxon>
        <taxon>Metazoa</taxon>
        <taxon>Ecdysozoa</taxon>
        <taxon>Arthropoda</taxon>
        <taxon>Chelicerata</taxon>
        <taxon>Arachnida</taxon>
        <taxon>Acari</taxon>
        <taxon>Parasitiformes</taxon>
        <taxon>Ixodida</taxon>
        <taxon>Ixodoidea</taxon>
        <taxon>Ixodidae</taxon>
        <taxon>Ixodinae</taxon>
        <taxon>Ixodes</taxon>
    </lineage>
</organism>
<keyword evidence="1" id="KW-1133">Transmembrane helix</keyword>
<keyword evidence="1" id="KW-0472">Membrane</keyword>
<keyword evidence="1" id="KW-0812">Transmembrane</keyword>
<dbReference type="AlphaFoldDB" id="A0A4D5RCP1"/>
<proteinExistence type="predicted"/>
<evidence type="ECO:0000256" key="1">
    <source>
        <dbReference type="SAM" id="Phobius"/>
    </source>
</evidence>
<reference evidence="2" key="1">
    <citation type="submission" date="2019-04" db="EMBL/GenBank/DDBJ databases">
        <title>An insight into the mialome of Ixodes scapularis.</title>
        <authorList>
            <person name="Ribeiro J.M."/>
            <person name="Mather T.N."/>
            <person name="Karim S."/>
        </authorList>
    </citation>
    <scope>NUCLEOTIDE SEQUENCE</scope>
</reference>
<accession>A0A4D5RCP1</accession>
<sequence>MSSSRRLISSRSASLMSLPLMPFSSAASPFSMISRASPLVSFLTAFFGWFLLFNASFFLASRFFLASDGILLSCVA</sequence>
<feature type="transmembrane region" description="Helical" evidence="1">
    <location>
        <begin position="36"/>
        <end position="60"/>
    </location>
</feature>
<evidence type="ECO:0000313" key="2">
    <source>
        <dbReference type="EMBL" id="MOY34885.1"/>
    </source>
</evidence>
<dbReference type="EMBL" id="GHJT01000914">
    <property type="protein sequence ID" value="MOY34885.1"/>
    <property type="molecule type" value="Transcribed_RNA"/>
</dbReference>
<protein>
    <submittedName>
        <fullName evidence="2">Uncharacterized protein</fullName>
    </submittedName>
</protein>
<name>A0A4D5RCP1_IXOSC</name>